<dbReference type="PANTHER" id="PTHR24300:SF403">
    <property type="entry name" value="CYTOCHROME P450 306A1"/>
    <property type="match status" value="1"/>
</dbReference>
<dbReference type="GO" id="GO:0008395">
    <property type="term" value="F:steroid hydroxylase activity"/>
    <property type="evidence" value="ECO:0007669"/>
    <property type="project" value="TreeGrafter"/>
</dbReference>
<dbReference type="InterPro" id="IPR050182">
    <property type="entry name" value="Cytochrome_P450_fam2"/>
</dbReference>
<dbReference type="InterPro" id="IPR002401">
    <property type="entry name" value="Cyt_P450_E_grp-I"/>
</dbReference>
<evidence type="ECO:0000256" key="2">
    <source>
        <dbReference type="ARBA" id="ARBA00022723"/>
    </source>
</evidence>
<comment type="caution">
    <text evidence="5">The sequence shown here is derived from an EMBL/GenBank/DDBJ whole genome shotgun (WGS) entry which is preliminary data.</text>
</comment>
<dbReference type="Gene3D" id="1.10.630.10">
    <property type="entry name" value="Cytochrome P450"/>
    <property type="match status" value="1"/>
</dbReference>
<dbReference type="GO" id="GO:0006805">
    <property type="term" value="P:xenobiotic metabolic process"/>
    <property type="evidence" value="ECO:0007669"/>
    <property type="project" value="TreeGrafter"/>
</dbReference>
<dbReference type="PANTHER" id="PTHR24300">
    <property type="entry name" value="CYTOCHROME P450 508A4-RELATED"/>
    <property type="match status" value="1"/>
</dbReference>
<evidence type="ECO:0000313" key="5">
    <source>
        <dbReference type="EMBL" id="CAH1778969.1"/>
    </source>
</evidence>
<dbReference type="GO" id="GO:0016712">
    <property type="term" value="F:oxidoreductase activity, acting on paired donors, with incorporation or reduction of molecular oxygen, reduced flavin or flavoprotein as one donor, and incorporation of one atom of oxygen"/>
    <property type="evidence" value="ECO:0007669"/>
    <property type="project" value="TreeGrafter"/>
</dbReference>
<dbReference type="SUPFAM" id="SSF48264">
    <property type="entry name" value="Cytochrome P450"/>
    <property type="match status" value="1"/>
</dbReference>
<keyword evidence="4" id="KW-0349">Heme</keyword>
<accession>A0A8J1UQZ1</accession>
<dbReference type="GO" id="GO:0020037">
    <property type="term" value="F:heme binding"/>
    <property type="evidence" value="ECO:0007669"/>
    <property type="project" value="InterPro"/>
</dbReference>
<dbReference type="PROSITE" id="PS00086">
    <property type="entry name" value="CYTOCHROME_P450"/>
    <property type="match status" value="1"/>
</dbReference>
<dbReference type="OrthoDB" id="2789670at2759"/>
<keyword evidence="6" id="KW-1185">Reference proteome</keyword>
<evidence type="ECO:0000256" key="4">
    <source>
        <dbReference type="RuleBase" id="RU000461"/>
    </source>
</evidence>
<dbReference type="InterPro" id="IPR017972">
    <property type="entry name" value="Cyt_P450_CS"/>
</dbReference>
<evidence type="ECO:0000313" key="6">
    <source>
        <dbReference type="Proteomes" id="UP000749559"/>
    </source>
</evidence>
<name>A0A8J1UQZ1_OWEFU</name>
<dbReference type="PRINTS" id="PR00463">
    <property type="entry name" value="EP450I"/>
</dbReference>
<organism evidence="5 6">
    <name type="scientific">Owenia fusiformis</name>
    <name type="common">Polychaete worm</name>
    <dbReference type="NCBI Taxonomy" id="6347"/>
    <lineage>
        <taxon>Eukaryota</taxon>
        <taxon>Metazoa</taxon>
        <taxon>Spiralia</taxon>
        <taxon>Lophotrochozoa</taxon>
        <taxon>Annelida</taxon>
        <taxon>Polychaeta</taxon>
        <taxon>Sedentaria</taxon>
        <taxon>Canalipalpata</taxon>
        <taxon>Sabellida</taxon>
        <taxon>Oweniida</taxon>
        <taxon>Oweniidae</taxon>
        <taxon>Owenia</taxon>
    </lineage>
</organism>
<keyword evidence="4" id="KW-0503">Monooxygenase</keyword>
<keyword evidence="3 4" id="KW-0408">Iron</keyword>
<dbReference type="GO" id="GO:0005506">
    <property type="term" value="F:iron ion binding"/>
    <property type="evidence" value="ECO:0007669"/>
    <property type="project" value="InterPro"/>
</dbReference>
<proteinExistence type="inferred from homology"/>
<comment type="similarity">
    <text evidence="1 4">Belongs to the cytochrome P450 family.</text>
</comment>
<evidence type="ECO:0000256" key="3">
    <source>
        <dbReference type="ARBA" id="ARBA00023004"/>
    </source>
</evidence>
<dbReference type="InterPro" id="IPR001128">
    <property type="entry name" value="Cyt_P450"/>
</dbReference>
<keyword evidence="4" id="KW-0560">Oxidoreductase</keyword>
<dbReference type="GO" id="GO:0006082">
    <property type="term" value="P:organic acid metabolic process"/>
    <property type="evidence" value="ECO:0007669"/>
    <property type="project" value="TreeGrafter"/>
</dbReference>
<evidence type="ECO:0000256" key="1">
    <source>
        <dbReference type="ARBA" id="ARBA00010617"/>
    </source>
</evidence>
<dbReference type="InterPro" id="IPR036396">
    <property type="entry name" value="Cyt_P450_sf"/>
</dbReference>
<dbReference type="Pfam" id="PF00067">
    <property type="entry name" value="p450"/>
    <property type="match status" value="1"/>
</dbReference>
<dbReference type="Proteomes" id="UP000749559">
    <property type="component" value="Unassembled WGS sequence"/>
</dbReference>
<dbReference type="AlphaFoldDB" id="A0A8J1UQZ1"/>
<dbReference type="EMBL" id="CAIIXF020000003">
    <property type="protein sequence ID" value="CAH1778969.1"/>
    <property type="molecule type" value="Genomic_DNA"/>
</dbReference>
<keyword evidence="2 4" id="KW-0479">Metal-binding</keyword>
<dbReference type="GO" id="GO:0005737">
    <property type="term" value="C:cytoplasm"/>
    <property type="evidence" value="ECO:0007669"/>
    <property type="project" value="TreeGrafter"/>
</dbReference>
<reference evidence="5" key="1">
    <citation type="submission" date="2022-03" db="EMBL/GenBank/DDBJ databases">
        <authorList>
            <person name="Martin C."/>
        </authorList>
    </citation>
    <scope>NUCLEOTIDE SEQUENCE</scope>
</reference>
<feature type="non-terminal residue" evidence="5">
    <location>
        <position position="1"/>
    </location>
</feature>
<sequence length="115" mass="13348">DDHFAVFSVGKRQCLGESLAKMELFIFFVGLMQKFEVKLPEGASQPVMRPQLNHSTQSPISYSVCFKPMFDRVLIEQFNTIAYTIQCISSYQMFDNRTIQHDRLYHTVYIVITSV</sequence>
<gene>
    <name evidence="5" type="ORF">OFUS_LOCUS5823</name>
</gene>
<protein>
    <submittedName>
        <fullName evidence="5">Uncharacterized protein</fullName>
    </submittedName>
</protein>